<dbReference type="CDD" id="cd18807">
    <property type="entry name" value="SF1_C_UvrD"/>
    <property type="match status" value="1"/>
</dbReference>
<dbReference type="CDD" id="cd17932">
    <property type="entry name" value="DEXQc_UvrD"/>
    <property type="match status" value="1"/>
</dbReference>
<dbReference type="GO" id="GO:0033202">
    <property type="term" value="C:DNA helicase complex"/>
    <property type="evidence" value="ECO:0007669"/>
    <property type="project" value="TreeGrafter"/>
</dbReference>
<dbReference type="KEGG" id="lpn:lpg1842"/>
<dbReference type="InterPro" id="IPR014016">
    <property type="entry name" value="UvrD-like_ATP-bd"/>
</dbReference>
<dbReference type="InterPro" id="IPR013986">
    <property type="entry name" value="DExx_box_DNA_helicase_dom_sf"/>
</dbReference>
<sequence length="730" mass="82615">MDFFCWKYSMTIAALLKGLNEKQRDAVTSPLGNMLVLAGAGSGKTKVLVSRIAWLIEEQHLSPHAILAVTFTNKAAGEMRSRLSSMLSTPTLGLWVGTFHGLCHRLLRRHYKEANLPEQFHILDSEDQARVIKRVILSLNLDPEQWQVKQAQAFINSKKDEGLRPQHINALHYGPAKTLVAIYKAYEDVCQTSGVIDFAELLLRTHELLRDNEEILAHYRERFQAILVDEFQDTNTIQYAWIRLLAGDHTAVLAVGDDDQSIYGWRGAKVENIQQFVHDFKDTHIIRLEQNYRSTAMILNAANALILNNSTRMGKELWTAGSEGEKILVYSAFNELDEARFVTERIGMELNQGASADEIAVLYRSNAQSRVLEEALLRAGIAYRIYGGVRFFDRAEIKDTLAYLRLLVNPNDDTAFERVVNFPTRGIGEKTLDEVRQYARAEQCSLWGASKGILQSTGLGQRGSLALAKFIDLIEKLQVVVANKELDEQISDVIQHSGLYAHFSKIKGDKSESRVDNLQELINAAKQFRYEYDEEEELPLVNSFLAHASLESGELQADEHERSVHLMTLHAAKGLEFPIVFLVGMEEGIFPGRQSLEEPGRLEEERRLCYVGMTRAMRKLVLSYAEVRRQYGREEYHRSSRFLREIPQQFLDEVRVKSRSQWPGTTKSKLPVADEVSGITIGQNVQHAKFGQGVVLAIEGSGAHTRVQVKFSEHGVKWLVLAYANLTECL</sequence>
<dbReference type="HOGENOM" id="CLU_004585_5_2_6"/>
<feature type="domain" description="UvrD-like helicase ATP-binding" evidence="13">
    <location>
        <begin position="17"/>
        <end position="295"/>
    </location>
</feature>
<dbReference type="GO" id="GO:0005829">
    <property type="term" value="C:cytosol"/>
    <property type="evidence" value="ECO:0007669"/>
    <property type="project" value="TreeGrafter"/>
</dbReference>
<comment type="similarity">
    <text evidence="1">Belongs to the helicase family. UvrD subfamily.</text>
</comment>
<dbReference type="PATRIC" id="fig|272624.6.peg.1933"/>
<evidence type="ECO:0000256" key="10">
    <source>
        <dbReference type="ARBA" id="ARBA00034923"/>
    </source>
</evidence>
<proteinExistence type="inferred from homology"/>
<keyword evidence="16" id="KW-1185">Reference proteome</keyword>
<dbReference type="PROSITE" id="PS51217">
    <property type="entry name" value="UVRD_HELICASE_CTER"/>
    <property type="match status" value="1"/>
</dbReference>
<dbReference type="FunFam" id="1.10.486.10:FF:000003">
    <property type="entry name" value="ATP-dependent DNA helicase"/>
    <property type="match status" value="1"/>
</dbReference>
<dbReference type="GO" id="GO:0005524">
    <property type="term" value="F:ATP binding"/>
    <property type="evidence" value="ECO:0007669"/>
    <property type="project" value="UniProtKB-UniRule"/>
</dbReference>
<dbReference type="OrthoDB" id="9806690at2"/>
<organism evidence="15 16">
    <name type="scientific">Legionella pneumophila subsp. pneumophila (strain Philadelphia 1 / ATCC 33152 / DSM 7513)</name>
    <dbReference type="NCBI Taxonomy" id="272624"/>
    <lineage>
        <taxon>Bacteria</taxon>
        <taxon>Pseudomonadati</taxon>
        <taxon>Pseudomonadota</taxon>
        <taxon>Gammaproteobacteria</taxon>
        <taxon>Legionellales</taxon>
        <taxon>Legionellaceae</taxon>
        <taxon>Legionella</taxon>
    </lineage>
</organism>
<evidence type="ECO:0000256" key="1">
    <source>
        <dbReference type="ARBA" id="ARBA00009922"/>
    </source>
</evidence>
<dbReference type="Pfam" id="PF00580">
    <property type="entry name" value="UvrD-helicase"/>
    <property type="match status" value="1"/>
</dbReference>
<dbReference type="Pfam" id="PF21196">
    <property type="entry name" value="PcrA_UvrD_tudor"/>
    <property type="match status" value="1"/>
</dbReference>
<evidence type="ECO:0000313" key="16">
    <source>
        <dbReference type="Proteomes" id="UP000000609"/>
    </source>
</evidence>
<evidence type="ECO:0000256" key="5">
    <source>
        <dbReference type="ARBA" id="ARBA00022840"/>
    </source>
</evidence>
<dbReference type="EMBL" id="AE017354">
    <property type="protein sequence ID" value="AAU27921.1"/>
    <property type="molecule type" value="Genomic_DNA"/>
</dbReference>
<dbReference type="PANTHER" id="PTHR11070:SF2">
    <property type="entry name" value="ATP-DEPENDENT DNA HELICASE SRS2"/>
    <property type="match status" value="1"/>
</dbReference>
<comment type="catalytic activity">
    <reaction evidence="8">
        <text>Couples ATP hydrolysis with the unwinding of duplex DNA by translocating in the 3'-5' direction.</text>
        <dbReference type="EC" id="5.6.2.4"/>
    </reaction>
</comment>
<dbReference type="PaxDb" id="272624-lpg1842"/>
<dbReference type="SUPFAM" id="SSF52540">
    <property type="entry name" value="P-loop containing nucleoside triphosphate hydrolases"/>
    <property type="match status" value="1"/>
</dbReference>
<evidence type="ECO:0000256" key="4">
    <source>
        <dbReference type="ARBA" id="ARBA00022806"/>
    </source>
</evidence>
<evidence type="ECO:0000259" key="13">
    <source>
        <dbReference type="PROSITE" id="PS51198"/>
    </source>
</evidence>
<dbReference type="AlphaFoldDB" id="Q5ZUF6"/>
<gene>
    <name evidence="15" type="primary">uvrD</name>
    <name evidence="15" type="ordered locus">lpg1842</name>
</gene>
<evidence type="ECO:0000256" key="6">
    <source>
        <dbReference type="ARBA" id="ARBA00023125"/>
    </source>
</evidence>
<evidence type="ECO:0000256" key="7">
    <source>
        <dbReference type="ARBA" id="ARBA00023235"/>
    </source>
</evidence>
<dbReference type="GO" id="GO:0016887">
    <property type="term" value="F:ATP hydrolysis activity"/>
    <property type="evidence" value="ECO:0007669"/>
    <property type="project" value="RHEA"/>
</dbReference>
<evidence type="ECO:0000259" key="14">
    <source>
        <dbReference type="PROSITE" id="PS51217"/>
    </source>
</evidence>
<keyword evidence="2 12" id="KW-0547">Nucleotide-binding</keyword>
<reference evidence="15 16" key="1">
    <citation type="journal article" date="2004" name="Science">
        <title>The genomic sequence of the accidental pathogen Legionella pneumophila.</title>
        <authorList>
            <person name="Chien M."/>
            <person name="Morozova I."/>
            <person name="Shi S."/>
            <person name="Sheng H."/>
            <person name="Chen J."/>
            <person name="Gomez S.M."/>
            <person name="Asamani G."/>
            <person name="Hill K."/>
            <person name="Nuara J."/>
            <person name="Feder M."/>
            <person name="Rineer J."/>
            <person name="Greenberg J.J."/>
            <person name="Steshenko V."/>
            <person name="Park S.H."/>
            <person name="Zhao B."/>
            <person name="Teplitskaya E."/>
            <person name="Edwards J.R."/>
            <person name="Pampou S."/>
            <person name="Georghiou A."/>
            <person name="Chou I.C."/>
            <person name="Iannuccilli W."/>
            <person name="Ulz M.E."/>
            <person name="Kim D.H."/>
            <person name="Geringer-Sameth A."/>
            <person name="Goldsberry C."/>
            <person name="Morozov P."/>
            <person name="Fischer S.G."/>
            <person name="Segal G."/>
            <person name="Qu X."/>
            <person name="Rzhetsky A."/>
            <person name="Zhang P."/>
            <person name="Cayanis E."/>
            <person name="De Jong P.J."/>
            <person name="Ju J."/>
            <person name="Kalachikov S."/>
            <person name="Shuman H.A."/>
            <person name="Russo J.J."/>
        </authorList>
    </citation>
    <scope>NUCLEOTIDE SEQUENCE [LARGE SCALE GENOMIC DNA]</scope>
    <source>
        <strain evidence="16">Philadelphia 1 / ATCC 33152 / DSM 7513</strain>
    </source>
</reference>
<evidence type="ECO:0000256" key="11">
    <source>
        <dbReference type="ARBA" id="ARBA00048988"/>
    </source>
</evidence>
<dbReference type="Gene3D" id="3.40.50.300">
    <property type="entry name" value="P-loop containing nucleotide triphosphate hydrolases"/>
    <property type="match status" value="2"/>
</dbReference>
<dbReference type="SMR" id="Q5ZUF6"/>
<keyword evidence="7" id="KW-0413">Isomerase</keyword>
<dbReference type="Gene3D" id="1.10.10.160">
    <property type="match status" value="1"/>
</dbReference>
<dbReference type="GO" id="GO:0043138">
    <property type="term" value="F:3'-5' DNA helicase activity"/>
    <property type="evidence" value="ECO:0007669"/>
    <property type="project" value="UniProtKB-EC"/>
</dbReference>
<keyword evidence="6" id="KW-0238">DNA-binding</keyword>
<dbReference type="PANTHER" id="PTHR11070">
    <property type="entry name" value="UVRD / RECB / PCRA DNA HELICASE FAMILY MEMBER"/>
    <property type="match status" value="1"/>
</dbReference>
<dbReference type="InterPro" id="IPR000212">
    <property type="entry name" value="DNA_helicase_UvrD/REP"/>
</dbReference>
<dbReference type="PROSITE" id="PS51198">
    <property type="entry name" value="UVRD_HELICASE_ATP_BIND"/>
    <property type="match status" value="1"/>
</dbReference>
<evidence type="ECO:0000256" key="8">
    <source>
        <dbReference type="ARBA" id="ARBA00034617"/>
    </source>
</evidence>
<dbReference type="Gene3D" id="1.10.486.10">
    <property type="entry name" value="PCRA, domain 4"/>
    <property type="match status" value="1"/>
</dbReference>
<keyword evidence="5 12" id="KW-0067">ATP-binding</keyword>
<accession>Q5ZUF6</accession>
<keyword evidence="4 12" id="KW-0347">Helicase</keyword>
<feature type="domain" description="UvrD-like helicase C-terminal" evidence="14">
    <location>
        <begin position="296"/>
        <end position="574"/>
    </location>
</feature>
<dbReference type="GO" id="GO:0003677">
    <property type="term" value="F:DNA binding"/>
    <property type="evidence" value="ECO:0007669"/>
    <property type="project" value="UniProtKB-KW"/>
</dbReference>
<dbReference type="Pfam" id="PF13361">
    <property type="entry name" value="UvrD_C"/>
    <property type="match status" value="1"/>
</dbReference>
<evidence type="ECO:0000256" key="9">
    <source>
        <dbReference type="ARBA" id="ARBA00034808"/>
    </source>
</evidence>
<protein>
    <recommendedName>
        <fullName evidence="9">DNA 3'-5' helicase</fullName>
        <ecNumber evidence="9">5.6.2.4</ecNumber>
    </recommendedName>
    <alternativeName>
        <fullName evidence="10">DNA 3'-5' helicase II</fullName>
    </alternativeName>
</protein>
<dbReference type="InterPro" id="IPR027417">
    <property type="entry name" value="P-loop_NTPase"/>
</dbReference>
<evidence type="ECO:0000256" key="12">
    <source>
        <dbReference type="PROSITE-ProRule" id="PRU00560"/>
    </source>
</evidence>
<dbReference type="GO" id="GO:0000725">
    <property type="term" value="P:recombinational repair"/>
    <property type="evidence" value="ECO:0007669"/>
    <property type="project" value="TreeGrafter"/>
</dbReference>
<keyword evidence="3 12" id="KW-0378">Hydrolase</keyword>
<evidence type="ECO:0000256" key="2">
    <source>
        <dbReference type="ARBA" id="ARBA00022741"/>
    </source>
</evidence>
<dbReference type="NCBIfam" id="NF008743">
    <property type="entry name" value="PRK11773.1"/>
    <property type="match status" value="1"/>
</dbReference>
<dbReference type="eggNOG" id="COG0210">
    <property type="taxonomic scope" value="Bacteria"/>
</dbReference>
<feature type="binding site" evidence="12">
    <location>
        <begin position="38"/>
        <end position="45"/>
    </location>
    <ligand>
        <name>ATP</name>
        <dbReference type="ChEBI" id="CHEBI:30616"/>
    </ligand>
</feature>
<name>Q5ZUF6_LEGPH</name>
<dbReference type="EC" id="5.6.2.4" evidence="9"/>
<comment type="catalytic activity">
    <reaction evidence="11">
        <text>ATP + H2O = ADP + phosphate + H(+)</text>
        <dbReference type="Rhea" id="RHEA:13065"/>
        <dbReference type="ChEBI" id="CHEBI:15377"/>
        <dbReference type="ChEBI" id="CHEBI:15378"/>
        <dbReference type="ChEBI" id="CHEBI:30616"/>
        <dbReference type="ChEBI" id="CHEBI:43474"/>
        <dbReference type="ChEBI" id="CHEBI:456216"/>
        <dbReference type="EC" id="5.6.2.4"/>
    </reaction>
</comment>
<dbReference type="STRING" id="272624.lpg1842"/>
<evidence type="ECO:0000313" key="15">
    <source>
        <dbReference type="EMBL" id="AAU27921.1"/>
    </source>
</evidence>
<dbReference type="InterPro" id="IPR014017">
    <property type="entry name" value="DNA_helicase_UvrD-like_C"/>
</dbReference>
<evidence type="ECO:0000256" key="3">
    <source>
        <dbReference type="ARBA" id="ARBA00022801"/>
    </source>
</evidence>
<dbReference type="Proteomes" id="UP000000609">
    <property type="component" value="Chromosome"/>
</dbReference>